<keyword evidence="6 9" id="KW-0472">Membrane</keyword>
<keyword evidence="7" id="KW-0675">Receptor</keyword>
<evidence type="ECO:0000313" key="11">
    <source>
        <dbReference type="Proteomes" id="UP000291343"/>
    </source>
</evidence>
<keyword evidence="3 9" id="KW-0812">Transmembrane</keyword>
<dbReference type="GO" id="GO:0007165">
    <property type="term" value="P:signal transduction"/>
    <property type="evidence" value="ECO:0007669"/>
    <property type="project" value="UniProtKB-KW"/>
</dbReference>
<accession>A0A482WLS6</accession>
<evidence type="ECO:0000256" key="4">
    <source>
        <dbReference type="ARBA" id="ARBA00022725"/>
    </source>
</evidence>
<feature type="transmembrane region" description="Helical" evidence="9">
    <location>
        <begin position="269"/>
        <end position="287"/>
    </location>
</feature>
<dbReference type="EMBL" id="QKKF02031336">
    <property type="protein sequence ID" value="RZF34479.1"/>
    <property type="molecule type" value="Genomic_DNA"/>
</dbReference>
<dbReference type="GO" id="GO:0016020">
    <property type="term" value="C:membrane"/>
    <property type="evidence" value="ECO:0007669"/>
    <property type="project" value="UniProtKB-SubCell"/>
</dbReference>
<evidence type="ECO:0008006" key="12">
    <source>
        <dbReference type="Google" id="ProtNLM"/>
    </source>
</evidence>
<name>A0A482WLS6_LAOST</name>
<dbReference type="GO" id="GO:0005549">
    <property type="term" value="F:odorant binding"/>
    <property type="evidence" value="ECO:0007669"/>
    <property type="project" value="InterPro"/>
</dbReference>
<evidence type="ECO:0000256" key="9">
    <source>
        <dbReference type="SAM" id="Phobius"/>
    </source>
</evidence>
<dbReference type="AlphaFoldDB" id="A0A482WLS6"/>
<feature type="transmembrane region" description="Helical" evidence="9">
    <location>
        <begin position="23"/>
        <end position="42"/>
    </location>
</feature>
<keyword evidence="8" id="KW-0807">Transducer</keyword>
<protein>
    <recommendedName>
        <fullName evidence="12">Odorant receptor</fullName>
    </recommendedName>
</protein>
<dbReference type="InParanoid" id="A0A482WLS6"/>
<comment type="caution">
    <text evidence="10">The sequence shown here is derived from an EMBL/GenBank/DDBJ whole genome shotgun (WGS) entry which is preliminary data.</text>
</comment>
<organism evidence="10 11">
    <name type="scientific">Laodelphax striatellus</name>
    <name type="common">Small brown planthopper</name>
    <name type="synonym">Delphax striatella</name>
    <dbReference type="NCBI Taxonomy" id="195883"/>
    <lineage>
        <taxon>Eukaryota</taxon>
        <taxon>Metazoa</taxon>
        <taxon>Ecdysozoa</taxon>
        <taxon>Arthropoda</taxon>
        <taxon>Hexapoda</taxon>
        <taxon>Insecta</taxon>
        <taxon>Pterygota</taxon>
        <taxon>Neoptera</taxon>
        <taxon>Paraneoptera</taxon>
        <taxon>Hemiptera</taxon>
        <taxon>Auchenorrhyncha</taxon>
        <taxon>Fulgoroidea</taxon>
        <taxon>Delphacidae</taxon>
        <taxon>Criomorphinae</taxon>
        <taxon>Laodelphax</taxon>
    </lineage>
</organism>
<dbReference type="GO" id="GO:0004984">
    <property type="term" value="F:olfactory receptor activity"/>
    <property type="evidence" value="ECO:0007669"/>
    <property type="project" value="InterPro"/>
</dbReference>
<keyword evidence="2" id="KW-0716">Sensory transduction</keyword>
<reference evidence="10 11" key="1">
    <citation type="journal article" date="2017" name="Gigascience">
        <title>Genome sequence of the small brown planthopper, Laodelphax striatellus.</title>
        <authorList>
            <person name="Zhu J."/>
            <person name="Jiang F."/>
            <person name="Wang X."/>
            <person name="Yang P."/>
            <person name="Bao Y."/>
            <person name="Zhao W."/>
            <person name="Wang W."/>
            <person name="Lu H."/>
            <person name="Wang Q."/>
            <person name="Cui N."/>
            <person name="Li J."/>
            <person name="Chen X."/>
            <person name="Luo L."/>
            <person name="Yu J."/>
            <person name="Kang L."/>
            <person name="Cui F."/>
        </authorList>
    </citation>
    <scope>NUCLEOTIDE SEQUENCE [LARGE SCALE GENOMIC DNA]</scope>
    <source>
        <strain evidence="10">Lst14</strain>
    </source>
</reference>
<dbReference type="Proteomes" id="UP000291343">
    <property type="component" value="Unassembled WGS sequence"/>
</dbReference>
<dbReference type="InterPro" id="IPR004117">
    <property type="entry name" value="7tm6_olfct_rcpt"/>
</dbReference>
<evidence type="ECO:0000256" key="1">
    <source>
        <dbReference type="ARBA" id="ARBA00004141"/>
    </source>
</evidence>
<evidence type="ECO:0000256" key="3">
    <source>
        <dbReference type="ARBA" id="ARBA00022692"/>
    </source>
</evidence>
<feature type="transmembrane region" description="Helical" evidence="9">
    <location>
        <begin position="176"/>
        <end position="199"/>
    </location>
</feature>
<evidence type="ECO:0000313" key="10">
    <source>
        <dbReference type="EMBL" id="RZF34479.1"/>
    </source>
</evidence>
<evidence type="ECO:0000256" key="7">
    <source>
        <dbReference type="ARBA" id="ARBA00023170"/>
    </source>
</evidence>
<feature type="transmembrane region" description="Helical" evidence="9">
    <location>
        <begin position="307"/>
        <end position="325"/>
    </location>
</feature>
<sequence>MEDTQFLRKYIHLFQYDKPYNSIPFYLVLILAGVSLSNICLATTSEQTVEISLEALKDVFSAFLLYSCLIEHSLNPHRALRLVELIEDEFLVDENEFVKESGGGKWSELNKLNNKTKQDMRKKFRYITIAQLFICFGYYLKNFLNYLLGIRAYDKNHWPTPFLYTIPESQSQSTTFIMYVYALHALTLSTICSEGYVMLTTVCVSTERVLGDFQTLYLLLDNFSKDYPDEEKNVEAQQIGVGYYKSREENLKEDMGRIVKCHQNINRNLKICTVNSAFVVSTAIAVIVADSCSNAFFMLKTTDAKKAIISTSMFIIENFTMFFLYQNGQRIYNQKSFEIRCKEIADSLRGSTPAILVRGIFSRPFTRRKQLLLSSGEKQLDCNLIITTARYKNVAPKLNQHFEHTI</sequence>
<comment type="subcellular location">
    <subcellularLocation>
        <location evidence="1">Membrane</location>
        <topology evidence="1">Multi-pass membrane protein</topology>
    </subcellularLocation>
</comment>
<dbReference type="OrthoDB" id="6635732at2759"/>
<proteinExistence type="predicted"/>
<keyword evidence="4" id="KW-0552">Olfaction</keyword>
<evidence type="ECO:0000256" key="5">
    <source>
        <dbReference type="ARBA" id="ARBA00022989"/>
    </source>
</evidence>
<dbReference type="Pfam" id="PF02949">
    <property type="entry name" value="7tm_6"/>
    <property type="match status" value="1"/>
</dbReference>
<gene>
    <name evidence="10" type="ORF">LSTR_LSTR014100</name>
</gene>
<evidence type="ECO:0000256" key="6">
    <source>
        <dbReference type="ARBA" id="ARBA00023136"/>
    </source>
</evidence>
<keyword evidence="5 9" id="KW-1133">Transmembrane helix</keyword>
<feature type="transmembrane region" description="Helical" evidence="9">
    <location>
        <begin position="124"/>
        <end position="140"/>
    </location>
</feature>
<keyword evidence="11" id="KW-1185">Reference proteome</keyword>
<evidence type="ECO:0000256" key="8">
    <source>
        <dbReference type="ARBA" id="ARBA00023224"/>
    </source>
</evidence>
<evidence type="ECO:0000256" key="2">
    <source>
        <dbReference type="ARBA" id="ARBA00022606"/>
    </source>
</evidence>